<dbReference type="InterPro" id="IPR051047">
    <property type="entry name" value="AccD/PCCB"/>
</dbReference>
<dbReference type="InterPro" id="IPR034733">
    <property type="entry name" value="AcCoA_carboxyl_beta"/>
</dbReference>
<reference evidence="3" key="1">
    <citation type="submission" date="2018-01" db="EMBL/GenBank/DDBJ databases">
        <authorList>
            <person name="Regsiter A."/>
            <person name="William W."/>
        </authorList>
    </citation>
    <scope>NUCLEOTIDE SEQUENCE</scope>
    <source>
        <strain evidence="3">TRIP AH-1</strain>
    </source>
</reference>
<dbReference type="InterPro" id="IPR011763">
    <property type="entry name" value="COA_CT_C"/>
</dbReference>
<protein>
    <submittedName>
        <fullName evidence="3">Propionyl-CoA carboxylase beta chain</fullName>
        <ecNumber evidence="3">6.4.1.3</ecNumber>
    </submittedName>
</protein>
<dbReference type="PANTHER" id="PTHR43842:SF2">
    <property type="entry name" value="PROPIONYL-COA CARBOXYLASE BETA CHAIN, MITOCHONDRIAL"/>
    <property type="match status" value="1"/>
</dbReference>
<dbReference type="SUPFAM" id="SSF52096">
    <property type="entry name" value="ClpP/crotonase"/>
    <property type="match status" value="2"/>
</dbReference>
<dbReference type="PANTHER" id="PTHR43842">
    <property type="entry name" value="PROPIONYL-COA CARBOXYLASE BETA CHAIN"/>
    <property type="match status" value="1"/>
</dbReference>
<keyword evidence="3" id="KW-0436">Ligase</keyword>
<dbReference type="Gene3D" id="3.90.226.10">
    <property type="entry name" value="2-enoyl-CoA Hydratase, Chain A, domain 1"/>
    <property type="match status" value="2"/>
</dbReference>
<evidence type="ECO:0000259" key="2">
    <source>
        <dbReference type="PROSITE" id="PS50989"/>
    </source>
</evidence>
<dbReference type="InterPro" id="IPR011762">
    <property type="entry name" value="COA_CT_N"/>
</dbReference>
<feature type="domain" description="CoA carboxyltransferase N-terminal" evidence="1">
    <location>
        <begin position="8"/>
        <end position="267"/>
    </location>
</feature>
<dbReference type="EC" id="6.4.1.3" evidence="3"/>
<proteinExistence type="predicted"/>
<accession>A0A445MSS4</accession>
<dbReference type="PROSITE" id="PS50980">
    <property type="entry name" value="COA_CT_NTER"/>
    <property type="match status" value="1"/>
</dbReference>
<dbReference type="Pfam" id="PF01039">
    <property type="entry name" value="Carboxyl_trans"/>
    <property type="match status" value="1"/>
</dbReference>
<dbReference type="PROSITE" id="PS50989">
    <property type="entry name" value="COA_CT_CTER"/>
    <property type="match status" value="1"/>
</dbReference>
<dbReference type="AlphaFoldDB" id="A0A445MSS4"/>
<dbReference type="EMBL" id="OJIN01000046">
    <property type="protein sequence ID" value="SPD72584.1"/>
    <property type="molecule type" value="Genomic_DNA"/>
</dbReference>
<dbReference type="InterPro" id="IPR029045">
    <property type="entry name" value="ClpP/crotonase-like_dom_sf"/>
</dbReference>
<name>A0A445MSS4_9BACT</name>
<gene>
    <name evidence="3" type="primary">pccB</name>
    <name evidence="3" type="ORF">PITCH_A140064</name>
</gene>
<evidence type="ECO:0000313" key="3">
    <source>
        <dbReference type="EMBL" id="SPD72584.1"/>
    </source>
</evidence>
<dbReference type="GO" id="GO:0004658">
    <property type="term" value="F:propionyl-CoA carboxylase activity"/>
    <property type="evidence" value="ECO:0007669"/>
    <property type="project" value="UniProtKB-EC"/>
</dbReference>
<sequence length="521" mass="58080">MMSQKEKTWDELLKDYESRKAKVFAMGGEEQVARQHQREKLTARERIDKFFDPGTFQEVFTFIKHKEVDFGMGQKEIPSEGVVTGFGKVNGRYVCVFSQDFTSAGGTMSDFHGMKASSIIMDHAMKMRVPVVGMMDSGGARLQEGMQAGTLGYGRMLYAHTCASGSIPQIAMMMGPCGGGQGYLPAMNDIVLMVEGRSNMYIGGPAFVRQSIGEIATIEELGGSKLHSRVTGICDLEVKDDDQCMEATKTILSYLPSSFESPLPIISPDDKPDRRLPQLLDIVPTNMRRPYDMKKVIREVVDEGSYFEIKREYAKNLLIGFARFNGIPVGLIANQPMINAGALEVEAATKIARFIRFCDAFNLPLIFLIDNPAYLVGTDQEKRGVIKHGCKNLHAYAEATVPKISVILRKAYAGGYAGMACKSMKSDATLAWPSAIITIVVPEAAIDVIYPRGKYSDEFRQKAIEDYYEKYVGPWFCAGRGLIDNVIRPEDTRIEIIKHLEACLRKKRSEVFPKKHSNIYL</sequence>
<organism evidence="3">
    <name type="scientific">uncultured Desulfobacterium sp</name>
    <dbReference type="NCBI Taxonomy" id="201089"/>
    <lineage>
        <taxon>Bacteria</taxon>
        <taxon>Pseudomonadati</taxon>
        <taxon>Thermodesulfobacteriota</taxon>
        <taxon>Desulfobacteria</taxon>
        <taxon>Desulfobacterales</taxon>
        <taxon>Desulfobacteriaceae</taxon>
        <taxon>Desulfobacterium</taxon>
        <taxon>environmental samples</taxon>
    </lineage>
</organism>
<evidence type="ECO:0000259" key="1">
    <source>
        <dbReference type="PROSITE" id="PS50980"/>
    </source>
</evidence>
<feature type="domain" description="CoA carboxyltransferase C-terminal" evidence="2">
    <location>
        <begin position="271"/>
        <end position="502"/>
    </location>
</feature>